<organism evidence="1 2">
    <name type="scientific">Vararia minispora EC-137</name>
    <dbReference type="NCBI Taxonomy" id="1314806"/>
    <lineage>
        <taxon>Eukaryota</taxon>
        <taxon>Fungi</taxon>
        <taxon>Dikarya</taxon>
        <taxon>Basidiomycota</taxon>
        <taxon>Agaricomycotina</taxon>
        <taxon>Agaricomycetes</taxon>
        <taxon>Russulales</taxon>
        <taxon>Lachnocladiaceae</taxon>
        <taxon>Vararia</taxon>
    </lineage>
</organism>
<accession>A0ACB8QNC0</accession>
<evidence type="ECO:0000313" key="2">
    <source>
        <dbReference type="Proteomes" id="UP000814128"/>
    </source>
</evidence>
<name>A0ACB8QNC0_9AGAM</name>
<reference evidence="1" key="1">
    <citation type="submission" date="2021-02" db="EMBL/GenBank/DDBJ databases">
        <authorList>
            <consortium name="DOE Joint Genome Institute"/>
            <person name="Ahrendt S."/>
            <person name="Looney B.P."/>
            <person name="Miyauchi S."/>
            <person name="Morin E."/>
            <person name="Drula E."/>
            <person name="Courty P.E."/>
            <person name="Chicoki N."/>
            <person name="Fauchery L."/>
            <person name="Kohler A."/>
            <person name="Kuo A."/>
            <person name="Labutti K."/>
            <person name="Pangilinan J."/>
            <person name="Lipzen A."/>
            <person name="Riley R."/>
            <person name="Andreopoulos W."/>
            <person name="He G."/>
            <person name="Johnson J."/>
            <person name="Barry K.W."/>
            <person name="Grigoriev I.V."/>
            <person name="Nagy L."/>
            <person name="Hibbett D."/>
            <person name="Henrissat B."/>
            <person name="Matheny P.B."/>
            <person name="Labbe J."/>
            <person name="Martin F."/>
        </authorList>
    </citation>
    <scope>NUCLEOTIDE SEQUENCE</scope>
    <source>
        <strain evidence="1">EC-137</strain>
    </source>
</reference>
<gene>
    <name evidence="1" type="ORF">K488DRAFT_48827</name>
</gene>
<protein>
    <submittedName>
        <fullName evidence="1">Uncharacterized protein</fullName>
    </submittedName>
</protein>
<dbReference type="EMBL" id="MU273532">
    <property type="protein sequence ID" value="KAI0032948.1"/>
    <property type="molecule type" value="Genomic_DNA"/>
</dbReference>
<dbReference type="Proteomes" id="UP000814128">
    <property type="component" value="Unassembled WGS sequence"/>
</dbReference>
<comment type="caution">
    <text evidence="1">The sequence shown here is derived from an EMBL/GenBank/DDBJ whole genome shotgun (WGS) entry which is preliminary data.</text>
</comment>
<evidence type="ECO:0000313" key="1">
    <source>
        <dbReference type="EMBL" id="KAI0032948.1"/>
    </source>
</evidence>
<keyword evidence="2" id="KW-1185">Reference proteome</keyword>
<sequence length="131" mass="14197">MSPGLLRAREQYRVKNAITGVLVAAFVVGVYWYSILAVKQDTFDDIDEEARAMFAEGRREGVKATQSAPEPAPAPAPAPFDAASRTPPQRRGVLSPILDRAMPGLLDPKRKTLVWGAPPVDAIGKLSDKRS</sequence>
<proteinExistence type="predicted"/>
<reference evidence="1" key="2">
    <citation type="journal article" date="2022" name="New Phytol.">
        <title>Evolutionary transition to the ectomycorrhizal habit in the genomes of a hyperdiverse lineage of mushroom-forming fungi.</title>
        <authorList>
            <person name="Looney B."/>
            <person name="Miyauchi S."/>
            <person name="Morin E."/>
            <person name="Drula E."/>
            <person name="Courty P.E."/>
            <person name="Kohler A."/>
            <person name="Kuo A."/>
            <person name="LaButti K."/>
            <person name="Pangilinan J."/>
            <person name="Lipzen A."/>
            <person name="Riley R."/>
            <person name="Andreopoulos W."/>
            <person name="He G."/>
            <person name="Johnson J."/>
            <person name="Nolan M."/>
            <person name="Tritt A."/>
            <person name="Barry K.W."/>
            <person name="Grigoriev I.V."/>
            <person name="Nagy L.G."/>
            <person name="Hibbett D."/>
            <person name="Henrissat B."/>
            <person name="Matheny P.B."/>
            <person name="Labbe J."/>
            <person name="Martin F.M."/>
        </authorList>
    </citation>
    <scope>NUCLEOTIDE SEQUENCE</scope>
    <source>
        <strain evidence="1">EC-137</strain>
    </source>
</reference>